<dbReference type="GeneID" id="40312735"/>
<keyword evidence="2" id="KW-0808">Transferase</keyword>
<keyword evidence="2" id="KW-0418">Kinase</keyword>
<name>A0A2A9MDX9_BESBE</name>
<dbReference type="KEGG" id="bbes:BESB_078080"/>
<dbReference type="SUPFAM" id="SSF52540">
    <property type="entry name" value="P-loop containing nucleoside triphosphate hydrolases"/>
    <property type="match status" value="2"/>
</dbReference>
<dbReference type="AlphaFoldDB" id="A0A2A9MDX9"/>
<feature type="compositionally biased region" description="Polar residues" evidence="1">
    <location>
        <begin position="1"/>
        <end position="22"/>
    </location>
</feature>
<feature type="compositionally biased region" description="Basic and acidic residues" evidence="1">
    <location>
        <begin position="421"/>
        <end position="432"/>
    </location>
</feature>
<protein>
    <submittedName>
        <fullName evidence="2">Uridine kinase</fullName>
    </submittedName>
</protein>
<dbReference type="VEuPathDB" id="ToxoDB:BESB_078080"/>
<dbReference type="PANTHER" id="PTHR10285">
    <property type="entry name" value="URIDINE KINASE"/>
    <property type="match status" value="1"/>
</dbReference>
<feature type="region of interest" description="Disordered" evidence="1">
    <location>
        <begin position="347"/>
        <end position="437"/>
    </location>
</feature>
<sequence length="633" mass="67028">MEAGSSPSLRVSPDTSAHQRTGSLPRIRSRVPRFSALDTKAVAAFVLNSLVRGRGASGAAVSFGVPPRASRCFGCEGPGGGGRHPHTGPCPRWTPSHHLPLHPDPSFESPLCGDSRACGRETSLRTPVGGLPSVHPHLRGRLPGHSACAPSSSHAGCRGDASADGASPSSVVQHLFPLPQRDIPQSSQSAAGLAASELLGSGRYETSRDPAATLGSPAQHLLACGSVPIYACEAVNAADSSRLGTVSQSFGGSDVSLHCASARRHNEQAADPHSIANVDPLSLHFSSQARPCVHCVARSEDRRAGEKAEETRCNCRFLVAVGGVPGSGKSTLARQLAAEINRLSRERRVAGAEPRGAPLDELAPHRASVSSPSGDPQGQHATWGTDGLAAQATGPEDPAASEGERRRQNGGSLAMQPSADLKVESDSKHGVRDPLSQGDQADEFCVAVGIDGFHLTRERLSQFPDPAEAFRRRGAPWTLDLPAFWRALRDVKFRPEEKISFPTFRHDVKDPVPGGCVISPATKIVVVEGLYLGLKAREAAELEGGGDGGARAQLHQESKEWYNEDEDLFDITMFIDAPLEECERRVVQRHVAAGISSTEAEARERWAGNDALNAAFVLSHLDSAHLNALITQD</sequence>
<dbReference type="EMBL" id="NWUJ01000008">
    <property type="protein sequence ID" value="PFH33592.1"/>
    <property type="molecule type" value="Genomic_DNA"/>
</dbReference>
<dbReference type="GO" id="GO:0016301">
    <property type="term" value="F:kinase activity"/>
    <property type="evidence" value="ECO:0007669"/>
    <property type="project" value="UniProtKB-KW"/>
</dbReference>
<evidence type="ECO:0000256" key="1">
    <source>
        <dbReference type="SAM" id="MobiDB-lite"/>
    </source>
</evidence>
<feature type="region of interest" description="Disordered" evidence="1">
    <location>
        <begin position="1"/>
        <end position="26"/>
    </location>
</feature>
<dbReference type="STRING" id="94643.A0A2A9MDX9"/>
<dbReference type="RefSeq" id="XP_029217601.1">
    <property type="nucleotide sequence ID" value="XM_029366170.1"/>
</dbReference>
<dbReference type="Gene3D" id="3.40.50.300">
    <property type="entry name" value="P-loop containing nucleotide triphosphate hydrolases"/>
    <property type="match status" value="1"/>
</dbReference>
<accession>A0A2A9MDX9</accession>
<evidence type="ECO:0000313" key="3">
    <source>
        <dbReference type="Proteomes" id="UP000224006"/>
    </source>
</evidence>
<feature type="compositionally biased region" description="Polar residues" evidence="1">
    <location>
        <begin position="368"/>
        <end position="382"/>
    </location>
</feature>
<feature type="compositionally biased region" description="Low complexity" evidence="1">
    <location>
        <begin position="159"/>
        <end position="168"/>
    </location>
</feature>
<feature type="region of interest" description="Disordered" evidence="1">
    <location>
        <begin position="144"/>
        <end position="168"/>
    </location>
</feature>
<dbReference type="OrthoDB" id="333747at2759"/>
<organism evidence="2 3">
    <name type="scientific">Besnoitia besnoiti</name>
    <name type="common">Apicomplexan protozoan</name>
    <dbReference type="NCBI Taxonomy" id="94643"/>
    <lineage>
        <taxon>Eukaryota</taxon>
        <taxon>Sar</taxon>
        <taxon>Alveolata</taxon>
        <taxon>Apicomplexa</taxon>
        <taxon>Conoidasida</taxon>
        <taxon>Coccidia</taxon>
        <taxon>Eucoccidiorida</taxon>
        <taxon>Eimeriorina</taxon>
        <taxon>Sarcocystidae</taxon>
        <taxon>Besnoitia</taxon>
    </lineage>
</organism>
<evidence type="ECO:0000313" key="2">
    <source>
        <dbReference type="EMBL" id="PFH33592.1"/>
    </source>
</evidence>
<reference evidence="2 3" key="1">
    <citation type="submission" date="2017-09" db="EMBL/GenBank/DDBJ databases">
        <title>Genome sequencing of Besnoitia besnoiti strain Bb-Ger1.</title>
        <authorList>
            <person name="Schares G."/>
            <person name="Venepally P."/>
            <person name="Lorenzi H.A."/>
        </authorList>
    </citation>
    <scope>NUCLEOTIDE SEQUENCE [LARGE SCALE GENOMIC DNA]</scope>
    <source>
        <strain evidence="2 3">Bb-Ger1</strain>
    </source>
</reference>
<proteinExistence type="predicted"/>
<comment type="caution">
    <text evidence="2">The sequence shown here is derived from an EMBL/GenBank/DDBJ whole genome shotgun (WGS) entry which is preliminary data.</text>
</comment>
<gene>
    <name evidence="2" type="ORF">BESB_078080</name>
</gene>
<dbReference type="Proteomes" id="UP000224006">
    <property type="component" value="Chromosome VII"/>
</dbReference>
<dbReference type="InterPro" id="IPR027417">
    <property type="entry name" value="P-loop_NTPase"/>
</dbReference>
<keyword evidence="3" id="KW-1185">Reference proteome</keyword>